<reference evidence="3" key="1">
    <citation type="submission" date="2021-05" db="EMBL/GenBank/DDBJ databases">
        <authorList>
            <person name="Pietrasiak N."/>
            <person name="Ward R."/>
            <person name="Stajich J.E."/>
            <person name="Kurbessoian T."/>
        </authorList>
    </citation>
    <scope>NUCLEOTIDE SEQUENCE</scope>
    <source>
        <strain evidence="3">GSE-TBD4-15B</strain>
    </source>
</reference>
<proteinExistence type="inferred from homology"/>
<evidence type="ECO:0000313" key="4">
    <source>
        <dbReference type="Proteomes" id="UP000707356"/>
    </source>
</evidence>
<dbReference type="AlphaFoldDB" id="A0A951P959"/>
<organism evidence="3 4">
    <name type="scientific">Pegethrix bostrychoides GSE-TBD4-15B</name>
    <dbReference type="NCBI Taxonomy" id="2839662"/>
    <lineage>
        <taxon>Bacteria</taxon>
        <taxon>Bacillati</taxon>
        <taxon>Cyanobacteriota</taxon>
        <taxon>Cyanophyceae</taxon>
        <taxon>Oculatellales</taxon>
        <taxon>Oculatellaceae</taxon>
        <taxon>Pegethrix</taxon>
    </lineage>
</organism>
<comment type="caution">
    <text evidence="3">The sequence shown here is derived from an EMBL/GenBank/DDBJ whole genome shotgun (WGS) entry which is preliminary data.</text>
</comment>
<dbReference type="SMART" id="SM00854">
    <property type="entry name" value="PGA_cap"/>
    <property type="match status" value="1"/>
</dbReference>
<evidence type="ECO:0000259" key="2">
    <source>
        <dbReference type="SMART" id="SM00854"/>
    </source>
</evidence>
<dbReference type="EMBL" id="JAHHHV010000028">
    <property type="protein sequence ID" value="MBW4465027.1"/>
    <property type="molecule type" value="Genomic_DNA"/>
</dbReference>
<dbReference type="InterPro" id="IPR029052">
    <property type="entry name" value="Metallo-depent_PP-like"/>
</dbReference>
<comment type="similarity">
    <text evidence="1">Belongs to the CapA family.</text>
</comment>
<name>A0A951P959_9CYAN</name>
<reference evidence="3" key="2">
    <citation type="journal article" date="2022" name="Microbiol. Resour. Announc.">
        <title>Metagenome Sequencing to Explore Phylogenomics of Terrestrial Cyanobacteria.</title>
        <authorList>
            <person name="Ward R.D."/>
            <person name="Stajich J.E."/>
            <person name="Johansen J.R."/>
            <person name="Huntemann M."/>
            <person name="Clum A."/>
            <person name="Foster B."/>
            <person name="Foster B."/>
            <person name="Roux S."/>
            <person name="Palaniappan K."/>
            <person name="Varghese N."/>
            <person name="Mukherjee S."/>
            <person name="Reddy T.B.K."/>
            <person name="Daum C."/>
            <person name="Copeland A."/>
            <person name="Chen I.A."/>
            <person name="Ivanova N.N."/>
            <person name="Kyrpides N.C."/>
            <person name="Shapiro N."/>
            <person name="Eloe-Fadrosh E.A."/>
            <person name="Pietrasiak N."/>
        </authorList>
    </citation>
    <scope>NUCLEOTIDE SEQUENCE</scope>
    <source>
        <strain evidence="3">GSE-TBD4-15B</strain>
    </source>
</reference>
<dbReference type="CDD" id="cd07381">
    <property type="entry name" value="MPP_CapA"/>
    <property type="match status" value="1"/>
</dbReference>
<dbReference type="Proteomes" id="UP000707356">
    <property type="component" value="Unassembled WGS sequence"/>
</dbReference>
<dbReference type="PANTHER" id="PTHR33393:SF11">
    <property type="entry name" value="POLYGLUTAMINE SYNTHESIS ACCESSORY PROTEIN RV0574C-RELATED"/>
    <property type="match status" value="1"/>
</dbReference>
<dbReference type="Gene3D" id="3.60.21.10">
    <property type="match status" value="1"/>
</dbReference>
<protein>
    <submittedName>
        <fullName evidence="3">CapA family protein</fullName>
    </submittedName>
</protein>
<evidence type="ECO:0000256" key="1">
    <source>
        <dbReference type="ARBA" id="ARBA00005662"/>
    </source>
</evidence>
<dbReference type="InterPro" id="IPR052169">
    <property type="entry name" value="CW_Biosynth-Accessory"/>
</dbReference>
<dbReference type="PANTHER" id="PTHR33393">
    <property type="entry name" value="POLYGLUTAMINE SYNTHESIS ACCESSORY PROTEIN RV0574C-RELATED"/>
    <property type="match status" value="1"/>
</dbReference>
<dbReference type="InterPro" id="IPR019079">
    <property type="entry name" value="Capsule_synth_CapA"/>
</dbReference>
<accession>A0A951P959</accession>
<sequence>MEHLETLNRARQGEPAAIASLIQQALAARGIQVKAACQNSCLHVVLAAETIPDRAIYARLVYAALLCLGAASIQTLQVYGRQQGINRPGWVQGFRLVQPLAEPTAQPVSVGPSSQPEPIAISAPTEVPASVHATPPASRLQLLITQIIAQAQQQVSWPMAVSIGAASLGLGAGLSSLRQLQVRQSRPADAPAATASLPTVNSPTANPALAAFPSLDAASAVPDADASSDASSDASPDASPAAATVAVTLKAVGDMIPGSNYSGRSNLPTVAGEALDAEREFLFGNIKPFLGEADLLFGNFESTLTDYPESAKDVSQNMTFAFRTPPIYAQMFKDLGFDLLSVANNHSMDFGEPGFADTVQAINQTGMQAVGQKDQILYKTVNGIPIAFIGFSYLPYHNMMQDLERAGALVQQAKQQAKIVVISVHAGAEGSDQTRVSDRTEYFYGEDRGNMVAFSHGLIDQGADLILGHGPHVPRAVERYRGKLIAYSLGNFVGYKTLSTVGTLGDSLILTVQMNAEGDFLGGRILPVALDGNGIPKLDDYFKSVVLIRNLTQRDFPETPLTIDDMGYLLPQN</sequence>
<gene>
    <name evidence="3" type="ORF">KME07_06245</name>
</gene>
<feature type="domain" description="Capsule synthesis protein CapA" evidence="2">
    <location>
        <begin position="248"/>
        <end position="496"/>
    </location>
</feature>
<evidence type="ECO:0000313" key="3">
    <source>
        <dbReference type="EMBL" id="MBW4465027.1"/>
    </source>
</evidence>
<dbReference type="SUPFAM" id="SSF56300">
    <property type="entry name" value="Metallo-dependent phosphatases"/>
    <property type="match status" value="1"/>
</dbReference>
<dbReference type="Pfam" id="PF09587">
    <property type="entry name" value="PGA_cap"/>
    <property type="match status" value="1"/>
</dbReference>